<gene>
    <name evidence="1" type="ORF">NADFUDRAFT_84437</name>
</gene>
<proteinExistence type="predicted"/>
<accession>A0A1E3PDA4</accession>
<dbReference type="Proteomes" id="UP000095009">
    <property type="component" value="Unassembled WGS sequence"/>
</dbReference>
<dbReference type="AlphaFoldDB" id="A0A1E3PDA4"/>
<sequence length="71" mass="8016">MAATTIAADLGSPYQKFMRHIATKGNDYEIQKRQEMGKTGKVVWFPRPIEYFKRSDESTTTSGDKDGKTAK</sequence>
<reference evidence="1 2" key="1">
    <citation type="journal article" date="2016" name="Proc. Natl. Acad. Sci. U.S.A.">
        <title>Comparative genomics of biotechnologically important yeasts.</title>
        <authorList>
            <person name="Riley R."/>
            <person name="Haridas S."/>
            <person name="Wolfe K.H."/>
            <person name="Lopes M.R."/>
            <person name="Hittinger C.T."/>
            <person name="Goeker M."/>
            <person name="Salamov A.A."/>
            <person name="Wisecaver J.H."/>
            <person name="Long T.M."/>
            <person name="Calvey C.H."/>
            <person name="Aerts A.L."/>
            <person name="Barry K.W."/>
            <person name="Choi C."/>
            <person name="Clum A."/>
            <person name="Coughlan A.Y."/>
            <person name="Deshpande S."/>
            <person name="Douglass A.P."/>
            <person name="Hanson S.J."/>
            <person name="Klenk H.-P."/>
            <person name="LaButti K.M."/>
            <person name="Lapidus A."/>
            <person name="Lindquist E.A."/>
            <person name="Lipzen A.M."/>
            <person name="Meier-Kolthoff J.P."/>
            <person name="Ohm R.A."/>
            <person name="Otillar R.P."/>
            <person name="Pangilinan J.L."/>
            <person name="Peng Y."/>
            <person name="Rokas A."/>
            <person name="Rosa C.A."/>
            <person name="Scheuner C."/>
            <person name="Sibirny A.A."/>
            <person name="Slot J.C."/>
            <person name="Stielow J.B."/>
            <person name="Sun H."/>
            <person name="Kurtzman C.P."/>
            <person name="Blackwell M."/>
            <person name="Grigoriev I.V."/>
            <person name="Jeffries T.W."/>
        </authorList>
    </citation>
    <scope>NUCLEOTIDE SEQUENCE [LARGE SCALE GENOMIC DNA]</scope>
    <source>
        <strain evidence="1 2">DSM 6958</strain>
    </source>
</reference>
<keyword evidence="2" id="KW-1185">Reference proteome</keyword>
<evidence type="ECO:0000313" key="1">
    <source>
        <dbReference type="EMBL" id="ODQ63270.1"/>
    </source>
</evidence>
<organism evidence="1 2">
    <name type="scientific">Nadsonia fulvescens var. elongata DSM 6958</name>
    <dbReference type="NCBI Taxonomy" id="857566"/>
    <lineage>
        <taxon>Eukaryota</taxon>
        <taxon>Fungi</taxon>
        <taxon>Dikarya</taxon>
        <taxon>Ascomycota</taxon>
        <taxon>Saccharomycotina</taxon>
        <taxon>Dipodascomycetes</taxon>
        <taxon>Dipodascales</taxon>
        <taxon>Dipodascales incertae sedis</taxon>
        <taxon>Nadsonia</taxon>
    </lineage>
</organism>
<protein>
    <submittedName>
        <fullName evidence="1">Uncharacterized protein</fullName>
    </submittedName>
</protein>
<name>A0A1E3PDA4_9ASCO</name>
<evidence type="ECO:0000313" key="2">
    <source>
        <dbReference type="Proteomes" id="UP000095009"/>
    </source>
</evidence>
<dbReference type="EMBL" id="KV454415">
    <property type="protein sequence ID" value="ODQ63270.1"/>
    <property type="molecule type" value="Genomic_DNA"/>
</dbReference>